<sequence>NNLHVEENETSFNVLVGLGIKIIEYDDGGMVAFVMPYFFMYVCWSGDFMFDGILQPHFIKGIVRYRVN</sequence>
<organism evidence="1">
    <name type="scientific">marine sediment metagenome</name>
    <dbReference type="NCBI Taxonomy" id="412755"/>
    <lineage>
        <taxon>unclassified sequences</taxon>
        <taxon>metagenomes</taxon>
        <taxon>ecological metagenomes</taxon>
    </lineage>
</organism>
<name>X0WJC4_9ZZZZ</name>
<accession>X0WJC4</accession>
<evidence type="ECO:0000313" key="1">
    <source>
        <dbReference type="EMBL" id="GAG24598.1"/>
    </source>
</evidence>
<dbReference type="EMBL" id="BARS01034644">
    <property type="protein sequence ID" value="GAG24598.1"/>
    <property type="molecule type" value="Genomic_DNA"/>
</dbReference>
<comment type="caution">
    <text evidence="1">The sequence shown here is derived from an EMBL/GenBank/DDBJ whole genome shotgun (WGS) entry which is preliminary data.</text>
</comment>
<gene>
    <name evidence="1" type="ORF">S01H1_53496</name>
</gene>
<protein>
    <submittedName>
        <fullName evidence="1">Uncharacterized protein</fullName>
    </submittedName>
</protein>
<dbReference type="AlphaFoldDB" id="X0WJC4"/>
<reference evidence="1" key="1">
    <citation type="journal article" date="2014" name="Front. Microbiol.">
        <title>High frequency of phylogenetically diverse reductive dehalogenase-homologous genes in deep subseafloor sedimentary metagenomes.</title>
        <authorList>
            <person name="Kawai M."/>
            <person name="Futagami T."/>
            <person name="Toyoda A."/>
            <person name="Takaki Y."/>
            <person name="Nishi S."/>
            <person name="Hori S."/>
            <person name="Arai W."/>
            <person name="Tsubouchi T."/>
            <person name="Morono Y."/>
            <person name="Uchiyama I."/>
            <person name="Ito T."/>
            <person name="Fujiyama A."/>
            <person name="Inagaki F."/>
            <person name="Takami H."/>
        </authorList>
    </citation>
    <scope>NUCLEOTIDE SEQUENCE</scope>
    <source>
        <strain evidence="1">Expedition CK06-06</strain>
    </source>
</reference>
<feature type="non-terminal residue" evidence="1">
    <location>
        <position position="1"/>
    </location>
</feature>
<proteinExistence type="predicted"/>